<feature type="transmembrane region" description="Helical" evidence="6">
    <location>
        <begin position="332"/>
        <end position="356"/>
    </location>
</feature>
<dbReference type="EMBL" id="FOYZ01000008">
    <property type="protein sequence ID" value="SFR88076.1"/>
    <property type="molecule type" value="Genomic_DNA"/>
</dbReference>
<feature type="transmembrane region" description="Helical" evidence="6">
    <location>
        <begin position="398"/>
        <end position="419"/>
    </location>
</feature>
<keyword evidence="9" id="KW-1185">Reference proteome</keyword>
<dbReference type="InterPro" id="IPR018461">
    <property type="entry name" value="Na/H_Antiport_NhaC-like_C"/>
</dbReference>
<feature type="transmembrane region" description="Helical" evidence="6">
    <location>
        <begin position="64"/>
        <end position="84"/>
    </location>
</feature>
<feature type="transmembrane region" description="Helical" evidence="6">
    <location>
        <begin position="368"/>
        <end position="386"/>
    </location>
</feature>
<feature type="transmembrane region" description="Helical" evidence="6">
    <location>
        <begin position="144"/>
        <end position="177"/>
    </location>
</feature>
<evidence type="ECO:0000256" key="1">
    <source>
        <dbReference type="ARBA" id="ARBA00004651"/>
    </source>
</evidence>
<dbReference type="OrthoDB" id="9762978at2"/>
<sequence>MTSGAISLCIPLLVILLAAYTKKIIPSLIIGILTGGIFLSKGNVINGTILAIEHLVNASASEESLYIIMFLYVFGAFGEIMKVSGGIKGFSKMADRYVKTEKGALTAIWAVSIFTFIDCCFHAISSGTIGKALNDKVNGNKYKLAHVVNVTSCLLIILIPFGTTYVGYIVGVIASSISRVDLTESAYGIYIKSIPFNFYPIVMLIMSISMIVFNFGFTKNVSTTNKKIQEETMHHGHEAHEQCEFEEKAPPRPFNLILPLILLIGLTFFLFWYTGKDYDSSFFSAIMNAEFEKSILVSGFITVVLTSVYYVFQKIPMREIESHFLSGGNEMVPPIIVLVLSWGLSSIVKDLGFIVFITNVVGNNIPTILIPAAIFLIGCAASYFMGSAWGTWALVMPIAVPLAVSTQLSVPLIVGAVLAGGSLGDNASPLGETAVLSATISEIPIMDHVKSQLPYSLTGVGISTVFFILTAIFA</sequence>
<keyword evidence="3 6" id="KW-0812">Transmembrane</keyword>
<evidence type="ECO:0000313" key="8">
    <source>
        <dbReference type="EMBL" id="SFR88076.1"/>
    </source>
</evidence>
<dbReference type="PANTHER" id="PTHR43478">
    <property type="entry name" value="NA+/H+ ANTIPORTER-RELATED"/>
    <property type="match status" value="1"/>
</dbReference>
<feature type="transmembrane region" description="Helical" evidence="6">
    <location>
        <begin position="294"/>
        <end position="312"/>
    </location>
</feature>
<dbReference type="PANTHER" id="PTHR43478:SF1">
    <property type="entry name" value="NA+_H+ ANTIPORTER NHAC-LIKE C-TERMINAL DOMAIN-CONTAINING PROTEIN"/>
    <property type="match status" value="1"/>
</dbReference>
<keyword evidence="2" id="KW-1003">Cell membrane</keyword>
<evidence type="ECO:0000256" key="6">
    <source>
        <dbReference type="SAM" id="Phobius"/>
    </source>
</evidence>
<dbReference type="Proteomes" id="UP000199659">
    <property type="component" value="Unassembled WGS sequence"/>
</dbReference>
<evidence type="ECO:0000256" key="5">
    <source>
        <dbReference type="ARBA" id="ARBA00023136"/>
    </source>
</evidence>
<evidence type="ECO:0000256" key="2">
    <source>
        <dbReference type="ARBA" id="ARBA00022475"/>
    </source>
</evidence>
<name>A0A1I6KA46_9FIRM</name>
<dbReference type="STRING" id="37658.SAMN05661086_02313"/>
<keyword evidence="4 6" id="KW-1133">Transmembrane helix</keyword>
<keyword evidence="5 6" id="KW-0472">Membrane</keyword>
<feature type="transmembrane region" description="Helical" evidence="6">
    <location>
        <begin position="28"/>
        <end position="52"/>
    </location>
</feature>
<feature type="transmembrane region" description="Helical" evidence="6">
    <location>
        <begin position="256"/>
        <end position="274"/>
    </location>
</feature>
<feature type="transmembrane region" description="Helical" evidence="6">
    <location>
        <begin position="197"/>
        <end position="217"/>
    </location>
</feature>
<reference evidence="8 9" key="1">
    <citation type="submission" date="2016-10" db="EMBL/GenBank/DDBJ databases">
        <authorList>
            <person name="de Groot N.N."/>
        </authorList>
    </citation>
    <scope>NUCLEOTIDE SEQUENCE [LARGE SCALE GENOMIC DNA]</scope>
    <source>
        <strain evidence="8 9">743A</strain>
    </source>
</reference>
<dbReference type="Pfam" id="PF03553">
    <property type="entry name" value="Na_H_antiporter"/>
    <property type="match status" value="1"/>
</dbReference>
<evidence type="ECO:0000256" key="4">
    <source>
        <dbReference type="ARBA" id="ARBA00022989"/>
    </source>
</evidence>
<dbReference type="RefSeq" id="WP_092560910.1">
    <property type="nucleotide sequence ID" value="NZ_FOYZ01000008.1"/>
</dbReference>
<proteinExistence type="predicted"/>
<protein>
    <submittedName>
        <fullName evidence="8">Na+/H+ antiporter NhaC</fullName>
    </submittedName>
</protein>
<comment type="subcellular location">
    <subcellularLocation>
        <location evidence="1">Cell membrane</location>
        <topology evidence="1">Multi-pass membrane protein</topology>
    </subcellularLocation>
</comment>
<gene>
    <name evidence="8" type="ORF">SAMN05661086_02313</name>
</gene>
<feature type="transmembrane region" description="Helical" evidence="6">
    <location>
        <begin position="453"/>
        <end position="473"/>
    </location>
</feature>
<dbReference type="GO" id="GO:0005886">
    <property type="term" value="C:plasma membrane"/>
    <property type="evidence" value="ECO:0007669"/>
    <property type="project" value="UniProtKB-SubCell"/>
</dbReference>
<dbReference type="AlphaFoldDB" id="A0A1I6KA46"/>
<organism evidence="8 9">
    <name type="scientific">Anaeromicropila populeti</name>
    <dbReference type="NCBI Taxonomy" id="37658"/>
    <lineage>
        <taxon>Bacteria</taxon>
        <taxon>Bacillati</taxon>
        <taxon>Bacillota</taxon>
        <taxon>Clostridia</taxon>
        <taxon>Lachnospirales</taxon>
        <taxon>Lachnospiraceae</taxon>
        <taxon>Anaeromicropila</taxon>
    </lineage>
</organism>
<accession>A0A1I6KA46</accession>
<evidence type="ECO:0000256" key="3">
    <source>
        <dbReference type="ARBA" id="ARBA00022692"/>
    </source>
</evidence>
<evidence type="ECO:0000313" key="9">
    <source>
        <dbReference type="Proteomes" id="UP000199659"/>
    </source>
</evidence>
<feature type="domain" description="Na+/H+ antiporter NhaC-like C-terminal" evidence="7">
    <location>
        <begin position="163"/>
        <end position="471"/>
    </location>
</feature>
<evidence type="ECO:0000259" key="7">
    <source>
        <dbReference type="Pfam" id="PF03553"/>
    </source>
</evidence>